<proteinExistence type="predicted"/>
<protein>
    <submittedName>
        <fullName evidence="3">Alpha/beta hydrolase</fullName>
    </submittedName>
</protein>
<dbReference type="Pfam" id="PF12697">
    <property type="entry name" value="Abhydrolase_6"/>
    <property type="match status" value="1"/>
</dbReference>
<dbReference type="PANTHER" id="PTHR10992:SF1086">
    <property type="entry name" value="AB HYDROLASE-1 DOMAIN-CONTAINING PROTEIN"/>
    <property type="match status" value="1"/>
</dbReference>
<feature type="domain" description="AB hydrolase-1" evidence="2">
    <location>
        <begin position="51"/>
        <end position="279"/>
    </location>
</feature>
<evidence type="ECO:0000313" key="3">
    <source>
        <dbReference type="EMBL" id="KYF59853.1"/>
    </source>
</evidence>
<dbReference type="InterPro" id="IPR029058">
    <property type="entry name" value="AB_hydrolase_fold"/>
</dbReference>
<dbReference type="PRINTS" id="PR00111">
    <property type="entry name" value="ABHYDROLASE"/>
</dbReference>
<dbReference type="Proteomes" id="UP000075420">
    <property type="component" value="Unassembled WGS sequence"/>
</dbReference>
<dbReference type="InterPro" id="IPR045889">
    <property type="entry name" value="MES/HNL"/>
</dbReference>
<dbReference type="GO" id="GO:0080032">
    <property type="term" value="F:methyl jasmonate esterase activity"/>
    <property type="evidence" value="ECO:0007669"/>
    <property type="project" value="TreeGrafter"/>
</dbReference>
<evidence type="ECO:0000259" key="2">
    <source>
        <dbReference type="Pfam" id="PF12697"/>
    </source>
</evidence>
<evidence type="ECO:0000256" key="1">
    <source>
        <dbReference type="SAM" id="SignalP"/>
    </source>
</evidence>
<organism evidence="3 4">
    <name type="scientific">Sorangium cellulosum</name>
    <name type="common">Polyangium cellulosum</name>
    <dbReference type="NCBI Taxonomy" id="56"/>
    <lineage>
        <taxon>Bacteria</taxon>
        <taxon>Pseudomonadati</taxon>
        <taxon>Myxococcota</taxon>
        <taxon>Polyangia</taxon>
        <taxon>Polyangiales</taxon>
        <taxon>Polyangiaceae</taxon>
        <taxon>Sorangium</taxon>
    </lineage>
</organism>
<name>A0A150PW90_SORCE</name>
<accession>A0A150PW90</accession>
<comment type="caution">
    <text evidence="3">The sequence shown here is derived from an EMBL/GenBank/DDBJ whole genome shotgun (WGS) entry which is preliminary data.</text>
</comment>
<dbReference type="Gene3D" id="3.40.50.1820">
    <property type="entry name" value="alpha/beta hydrolase"/>
    <property type="match status" value="1"/>
</dbReference>
<sequence>MNGLLRKVLRFGTMISAAALMSSALPGCGDSGADGGEGGDGSQGSERNTYVLVHGAFVGGWAWDKVVPLLEAGGNEVIALDLPAHGDDQTPLADASLQAYTDAVVAAIDGASRPVVLVGHSMGGTVVSQAAEARPDKVKTLVYLTAFLMKDGQSLEQEWADDEGAAIKAYAVPSSDGTSLSFKEGWAEDAFCQDCSPEDIARLESNLREEPAKPFGEPIHVTEERWGRVPRVYIEALKDLAISPAEQEQQYTALPCERVISIDAGHAPFLTKPNELAEALRSL</sequence>
<keyword evidence="3" id="KW-0378">Hydrolase</keyword>
<dbReference type="AlphaFoldDB" id="A0A150PW90"/>
<evidence type="ECO:0000313" key="4">
    <source>
        <dbReference type="Proteomes" id="UP000075420"/>
    </source>
</evidence>
<reference evidence="3 4" key="1">
    <citation type="submission" date="2014-02" db="EMBL/GenBank/DDBJ databases">
        <title>The small core and large imbalanced accessory genome model reveals a collaborative survival strategy of Sorangium cellulosum strains in nature.</title>
        <authorList>
            <person name="Han K."/>
            <person name="Peng R."/>
            <person name="Blom J."/>
            <person name="Li Y.-Z."/>
        </authorList>
    </citation>
    <scope>NUCLEOTIDE SEQUENCE [LARGE SCALE GENOMIC DNA]</scope>
    <source>
        <strain evidence="3 4">So0157-25</strain>
    </source>
</reference>
<dbReference type="PANTHER" id="PTHR10992">
    <property type="entry name" value="METHYLESTERASE FAMILY MEMBER"/>
    <property type="match status" value="1"/>
</dbReference>
<feature type="chain" id="PRO_5007566267" evidence="1">
    <location>
        <begin position="25"/>
        <end position="283"/>
    </location>
</feature>
<dbReference type="GO" id="GO:0080030">
    <property type="term" value="F:methyl indole-3-acetate esterase activity"/>
    <property type="evidence" value="ECO:0007669"/>
    <property type="project" value="TreeGrafter"/>
</dbReference>
<dbReference type="InterPro" id="IPR000073">
    <property type="entry name" value="AB_hydrolase_1"/>
</dbReference>
<dbReference type="InterPro" id="IPR000639">
    <property type="entry name" value="Epox_hydrolase-like"/>
</dbReference>
<keyword evidence="1" id="KW-0732">Signal</keyword>
<dbReference type="SUPFAM" id="SSF53474">
    <property type="entry name" value="alpha/beta-Hydrolases"/>
    <property type="match status" value="1"/>
</dbReference>
<dbReference type="PRINTS" id="PR00412">
    <property type="entry name" value="EPOXHYDRLASE"/>
</dbReference>
<dbReference type="EMBL" id="JELY01000279">
    <property type="protein sequence ID" value="KYF59853.1"/>
    <property type="molecule type" value="Genomic_DNA"/>
</dbReference>
<feature type="signal peptide" evidence="1">
    <location>
        <begin position="1"/>
        <end position="24"/>
    </location>
</feature>
<gene>
    <name evidence="3" type="ORF">BE08_37565</name>
</gene>